<dbReference type="SUPFAM" id="SSF81336">
    <property type="entry name" value="F1F0 ATP synthase subunit A"/>
    <property type="match status" value="1"/>
</dbReference>
<evidence type="ECO:0000256" key="10">
    <source>
        <dbReference type="ARBA" id="ARBA00023136"/>
    </source>
</evidence>
<proteinExistence type="inferred from homology"/>
<geneLocation type="mitochondrion" evidence="14"/>
<dbReference type="Gene3D" id="1.20.120.220">
    <property type="entry name" value="ATP synthase, F0 complex, subunit A"/>
    <property type="match status" value="1"/>
</dbReference>
<keyword evidence="4" id="KW-0813">Transport</keyword>
<accession>A0A2D0W3W1</accession>
<keyword evidence="11" id="KW-0066">ATP synthesis</keyword>
<feature type="transmembrane region" description="Helical" evidence="13">
    <location>
        <begin position="147"/>
        <end position="169"/>
    </location>
</feature>
<keyword evidence="8 13" id="KW-1133">Transmembrane helix</keyword>
<dbReference type="HAMAP" id="MF_01393">
    <property type="entry name" value="ATP_synth_a_bact"/>
    <property type="match status" value="1"/>
</dbReference>
<evidence type="ECO:0000256" key="1">
    <source>
        <dbReference type="ARBA" id="ARBA00004448"/>
    </source>
</evidence>
<evidence type="ECO:0000256" key="5">
    <source>
        <dbReference type="ARBA" id="ARBA00022547"/>
    </source>
</evidence>
<dbReference type="GeneID" id="35198780"/>
<dbReference type="GO" id="GO:0046933">
    <property type="term" value="F:proton-transporting ATP synthase activity, rotational mechanism"/>
    <property type="evidence" value="ECO:0007669"/>
    <property type="project" value="TreeGrafter"/>
</dbReference>
<dbReference type="GO" id="GO:0016787">
    <property type="term" value="F:hydrolase activity"/>
    <property type="evidence" value="ECO:0007669"/>
    <property type="project" value="UniProtKB-KW"/>
</dbReference>
<dbReference type="CDD" id="cd00310">
    <property type="entry name" value="ATP-synt_Fo_a_6"/>
    <property type="match status" value="1"/>
</dbReference>
<comment type="similarity">
    <text evidence="2">Belongs to the ATPase A chain family.</text>
</comment>
<dbReference type="EMBL" id="KU920681">
    <property type="protein sequence ID" value="APD15133.1"/>
    <property type="molecule type" value="Genomic_DNA"/>
</dbReference>
<dbReference type="PANTHER" id="PTHR11410">
    <property type="entry name" value="ATP SYNTHASE SUBUNIT A"/>
    <property type="match status" value="1"/>
</dbReference>
<dbReference type="NCBIfam" id="TIGR01131">
    <property type="entry name" value="ATP_synt_6_or_A"/>
    <property type="match status" value="1"/>
</dbReference>
<keyword evidence="5" id="KW-0138">CF(0)</keyword>
<comment type="subcellular location">
    <subcellularLocation>
        <location evidence="1 12">Mitochondrion inner membrane</location>
        <topology evidence="1 12">Multi-pass membrane protein</topology>
    </subcellularLocation>
</comment>
<organism evidence="14">
    <name type="scientific">Nakaseomyces nivariensis</name>
    <dbReference type="NCBI Taxonomy" id="418086"/>
    <lineage>
        <taxon>Eukaryota</taxon>
        <taxon>Fungi</taxon>
        <taxon>Dikarya</taxon>
        <taxon>Ascomycota</taxon>
        <taxon>Saccharomycotina</taxon>
        <taxon>Saccharomycetes</taxon>
        <taxon>Saccharomycetales</taxon>
        <taxon>Saccharomycetaceae</taxon>
        <taxon>Nakaseomyces</taxon>
    </lineage>
</organism>
<dbReference type="PRINTS" id="PR00123">
    <property type="entry name" value="ATPASEA"/>
</dbReference>
<evidence type="ECO:0000256" key="6">
    <source>
        <dbReference type="ARBA" id="ARBA00022692"/>
    </source>
</evidence>
<dbReference type="RefSeq" id="YP_009444510.1">
    <property type="nucleotide sequence ID" value="NC_036379.1"/>
</dbReference>
<evidence type="ECO:0000256" key="3">
    <source>
        <dbReference type="ARBA" id="ARBA00021312"/>
    </source>
</evidence>
<keyword evidence="14" id="KW-0496">Mitochondrion</keyword>
<dbReference type="InterPro" id="IPR035908">
    <property type="entry name" value="F0_ATP_A_sf"/>
</dbReference>
<keyword evidence="7" id="KW-0375">Hydrogen ion transport</keyword>
<sequence>MQNIYYINSPLEQFEVRTFLGLHTPFIDLSGLNITTFTLYTFIVLMIISSFYLLTNNNNKIIGSRWLLSQEVIYDTILNMVKSQIKGKDWGYYFPFIYTLFMFIFVSNLLSMIPYSYALTAQFVFVISLSMIIWLGITILSFYKHGLVFFSLFVPAGTALPLVPLLTIIELLSYVARSVSLGLRLSANIFSGHLLMAILAGLTMTFIQINVFTLLLGFIPLAIILIIMCLEFGIAIIQAYVFSILASSYLKDGLYLH</sequence>
<evidence type="ECO:0000256" key="12">
    <source>
        <dbReference type="RuleBase" id="RU004450"/>
    </source>
</evidence>
<feature type="transmembrane region" description="Helical" evidence="13">
    <location>
        <begin position="119"/>
        <end position="140"/>
    </location>
</feature>
<dbReference type="InterPro" id="IPR023011">
    <property type="entry name" value="ATP_synth_F0_asu_AS"/>
</dbReference>
<keyword evidence="10 13" id="KW-0472">Membrane</keyword>
<evidence type="ECO:0000256" key="7">
    <source>
        <dbReference type="ARBA" id="ARBA00022781"/>
    </source>
</evidence>
<feature type="transmembrane region" description="Helical" evidence="13">
    <location>
        <begin position="214"/>
        <end position="241"/>
    </location>
</feature>
<keyword evidence="6 13" id="KW-0812">Transmembrane</keyword>
<dbReference type="Pfam" id="PF00119">
    <property type="entry name" value="ATP-synt_A"/>
    <property type="match status" value="1"/>
</dbReference>
<feature type="transmembrane region" description="Helical" evidence="13">
    <location>
        <begin position="90"/>
        <end position="113"/>
    </location>
</feature>
<dbReference type="InterPro" id="IPR045083">
    <property type="entry name" value="ATP_synth_F0_asu_bact/mt"/>
</dbReference>
<evidence type="ECO:0000313" key="14">
    <source>
        <dbReference type="EMBL" id="APD15133.1"/>
    </source>
</evidence>
<dbReference type="GO" id="GO:0005743">
    <property type="term" value="C:mitochondrial inner membrane"/>
    <property type="evidence" value="ECO:0007669"/>
    <property type="project" value="UniProtKB-SubCell"/>
</dbReference>
<evidence type="ECO:0000256" key="9">
    <source>
        <dbReference type="ARBA" id="ARBA00023065"/>
    </source>
</evidence>
<dbReference type="AlphaFoldDB" id="A0A2D0W3W1"/>
<reference evidence="14" key="1">
    <citation type="journal article" date="2017" name="Genome Biol. Evol.">
        <title>Genetic Drift and Indel Mutation in the Evolution of Yeast Mitochondrial Genome Size.</title>
        <authorList>
            <person name="Xiao S."/>
            <person name="Nguyen D.T."/>
            <person name="Wu B."/>
            <person name="Hao W."/>
        </authorList>
    </citation>
    <scope>NUCLEOTIDE SEQUENCE</scope>
    <source>
        <strain evidence="14">Y-48269</strain>
    </source>
</reference>
<dbReference type="GO" id="GO:0045259">
    <property type="term" value="C:proton-transporting ATP synthase complex"/>
    <property type="evidence" value="ECO:0007669"/>
    <property type="project" value="UniProtKB-KW"/>
</dbReference>
<evidence type="ECO:0000256" key="4">
    <source>
        <dbReference type="ARBA" id="ARBA00022448"/>
    </source>
</evidence>
<protein>
    <recommendedName>
        <fullName evidence="3 12">ATP synthase subunit a</fullName>
    </recommendedName>
</protein>
<name>A0A2D0W3W1_9SACH</name>
<evidence type="ECO:0000256" key="11">
    <source>
        <dbReference type="ARBA" id="ARBA00023310"/>
    </source>
</evidence>
<gene>
    <name evidence="14" type="primary">atp6</name>
</gene>
<evidence type="ECO:0000256" key="2">
    <source>
        <dbReference type="ARBA" id="ARBA00006810"/>
    </source>
</evidence>
<evidence type="ECO:0000256" key="8">
    <source>
        <dbReference type="ARBA" id="ARBA00022989"/>
    </source>
</evidence>
<feature type="transmembrane region" description="Helical" evidence="13">
    <location>
        <begin position="37"/>
        <end position="55"/>
    </location>
</feature>
<dbReference type="PROSITE" id="PS00449">
    <property type="entry name" value="ATPASE_A"/>
    <property type="match status" value="1"/>
</dbReference>
<keyword evidence="9" id="KW-0406">Ion transport</keyword>
<keyword evidence="14" id="KW-0378">Hydrolase</keyword>
<dbReference type="InterPro" id="IPR000568">
    <property type="entry name" value="ATP_synth_F0_asu"/>
</dbReference>
<feature type="transmembrane region" description="Helical" evidence="13">
    <location>
        <begin position="189"/>
        <end position="207"/>
    </location>
</feature>
<dbReference type="PANTHER" id="PTHR11410:SF0">
    <property type="entry name" value="ATP SYNTHASE SUBUNIT A"/>
    <property type="match status" value="1"/>
</dbReference>
<evidence type="ECO:0000256" key="13">
    <source>
        <dbReference type="SAM" id="Phobius"/>
    </source>
</evidence>
<dbReference type="FunFam" id="1.20.120.220:FF:000003">
    <property type="entry name" value="ATP synthase subunit a"/>
    <property type="match status" value="1"/>
</dbReference>